<organism evidence="7 8">
    <name type="scientific">Luedemannella helvata</name>
    <dbReference type="NCBI Taxonomy" id="349315"/>
    <lineage>
        <taxon>Bacteria</taxon>
        <taxon>Bacillati</taxon>
        <taxon>Actinomycetota</taxon>
        <taxon>Actinomycetes</taxon>
        <taxon>Micromonosporales</taxon>
        <taxon>Micromonosporaceae</taxon>
        <taxon>Luedemannella</taxon>
    </lineage>
</organism>
<comment type="caution">
    <text evidence="7">The sequence shown here is derived from an EMBL/GenBank/DDBJ whole genome shotgun (WGS) entry which is preliminary data.</text>
</comment>
<dbReference type="InterPro" id="IPR036264">
    <property type="entry name" value="Bact_exopeptidase_dim_dom"/>
</dbReference>
<evidence type="ECO:0000313" key="8">
    <source>
        <dbReference type="Proteomes" id="UP001500655"/>
    </source>
</evidence>
<evidence type="ECO:0000256" key="1">
    <source>
        <dbReference type="ARBA" id="ARBA00001947"/>
    </source>
</evidence>
<comment type="cofactor">
    <cofactor evidence="1">
        <name>Zn(2+)</name>
        <dbReference type="ChEBI" id="CHEBI:29105"/>
    </cofactor>
</comment>
<dbReference type="InterPro" id="IPR050072">
    <property type="entry name" value="Peptidase_M20A"/>
</dbReference>
<proteinExistence type="inferred from homology"/>
<evidence type="ECO:0000256" key="2">
    <source>
        <dbReference type="ARBA" id="ARBA00006247"/>
    </source>
</evidence>
<dbReference type="SUPFAM" id="SSF53187">
    <property type="entry name" value="Zn-dependent exopeptidases"/>
    <property type="match status" value="1"/>
</dbReference>
<dbReference type="CDD" id="cd05675">
    <property type="entry name" value="M20_yscS_like"/>
    <property type="match status" value="1"/>
</dbReference>
<keyword evidence="8" id="KW-1185">Reference proteome</keyword>
<dbReference type="InterPro" id="IPR011650">
    <property type="entry name" value="Peptidase_M20_dimer"/>
</dbReference>
<comment type="similarity">
    <text evidence="2">Belongs to the peptidase M20A family.</text>
</comment>
<dbReference type="InterPro" id="IPR001261">
    <property type="entry name" value="ArgE/DapE_CS"/>
</dbReference>
<dbReference type="Pfam" id="PF01546">
    <property type="entry name" value="Peptidase_M20"/>
    <property type="match status" value="1"/>
</dbReference>
<evidence type="ECO:0000313" key="7">
    <source>
        <dbReference type="EMBL" id="GAA1750485.1"/>
    </source>
</evidence>
<dbReference type="Gene3D" id="3.30.70.360">
    <property type="match status" value="1"/>
</dbReference>
<dbReference type="PROSITE" id="PS00758">
    <property type="entry name" value="ARGE_DAPE_CPG2_1"/>
    <property type="match status" value="1"/>
</dbReference>
<dbReference type="RefSeq" id="WP_344079618.1">
    <property type="nucleotide sequence ID" value="NZ_BAAALS010000009.1"/>
</dbReference>
<dbReference type="PANTHER" id="PTHR43808:SF8">
    <property type="entry name" value="PEPTIDASE M20 DIMERISATION DOMAIN-CONTAINING PROTEIN"/>
    <property type="match status" value="1"/>
</dbReference>
<sequence>MTAAVDEVVRIASDLIRIDTTNTGDPTTVVGERAAAEHVAALLAEVGLEPVILESAPGRASVFARYPGADPSRDALLIHGHLDVVPADAGEWSVHPFSGEVRDGYVWGRGAVDMKNFDAMVLAVVRQWRREGRVPPRDLVLAFLADEEAGGTFGAHWLVAEHPQLFEGVTEAIGEVGGFSYTVSDDLRLYLIETAEKGLEWLRVHSRGRPGHGSMIHDDNAVTALAEAVARVGRHRFPIVMTDTVRRFLAEAGDALGVDIDPAQPEDAIAKLGTIAPIIGSTVRNTVNPTGLRAGYKENVIPSRASATLDCRTLPGQREVFEAQLRELLGPDLEIETIQSQPALETTFDGPLVEAMGAALRAEDPIARPVPYMLSGGTDAKAFAKLGIRCFGFVPLLLPPDLNFSALFHGIDERVPVEGLQFGVRVLDRFLAEC</sequence>
<dbReference type="InterPro" id="IPR002933">
    <property type="entry name" value="Peptidase_M20"/>
</dbReference>
<evidence type="ECO:0000256" key="5">
    <source>
        <dbReference type="ARBA" id="ARBA00022833"/>
    </source>
</evidence>
<gene>
    <name evidence="7" type="ORF">GCM10009681_21990</name>
</gene>
<evidence type="ECO:0000259" key="6">
    <source>
        <dbReference type="Pfam" id="PF07687"/>
    </source>
</evidence>
<keyword evidence="3" id="KW-0479">Metal-binding</keyword>
<dbReference type="Proteomes" id="UP001500655">
    <property type="component" value="Unassembled WGS sequence"/>
</dbReference>
<dbReference type="PANTHER" id="PTHR43808">
    <property type="entry name" value="ACETYLORNITHINE DEACETYLASE"/>
    <property type="match status" value="1"/>
</dbReference>
<dbReference type="NCBIfam" id="NF005913">
    <property type="entry name" value="PRK07906.1"/>
    <property type="match status" value="1"/>
</dbReference>
<protein>
    <submittedName>
        <fullName evidence="7">M20/M25/M40 family metallo-hydrolase</fullName>
    </submittedName>
</protein>
<dbReference type="Gene3D" id="1.10.150.900">
    <property type="match status" value="1"/>
</dbReference>
<dbReference type="Gene3D" id="3.40.630.10">
    <property type="entry name" value="Zn peptidases"/>
    <property type="match status" value="1"/>
</dbReference>
<keyword evidence="5" id="KW-0862">Zinc</keyword>
<evidence type="ECO:0000256" key="3">
    <source>
        <dbReference type="ARBA" id="ARBA00022723"/>
    </source>
</evidence>
<name>A0ABN2K972_9ACTN</name>
<evidence type="ECO:0000256" key="4">
    <source>
        <dbReference type="ARBA" id="ARBA00022801"/>
    </source>
</evidence>
<dbReference type="Pfam" id="PF07687">
    <property type="entry name" value="M20_dimer"/>
    <property type="match status" value="1"/>
</dbReference>
<reference evidence="7 8" key="1">
    <citation type="journal article" date="2019" name="Int. J. Syst. Evol. Microbiol.">
        <title>The Global Catalogue of Microorganisms (GCM) 10K type strain sequencing project: providing services to taxonomists for standard genome sequencing and annotation.</title>
        <authorList>
            <consortium name="The Broad Institute Genomics Platform"/>
            <consortium name="The Broad Institute Genome Sequencing Center for Infectious Disease"/>
            <person name="Wu L."/>
            <person name="Ma J."/>
        </authorList>
    </citation>
    <scope>NUCLEOTIDE SEQUENCE [LARGE SCALE GENOMIC DNA]</scope>
    <source>
        <strain evidence="7 8">JCM 13249</strain>
    </source>
</reference>
<feature type="domain" description="Peptidase M20 dimerisation" evidence="6">
    <location>
        <begin position="194"/>
        <end position="329"/>
    </location>
</feature>
<accession>A0ABN2K972</accession>
<dbReference type="EMBL" id="BAAALS010000009">
    <property type="protein sequence ID" value="GAA1750485.1"/>
    <property type="molecule type" value="Genomic_DNA"/>
</dbReference>
<keyword evidence="4" id="KW-0378">Hydrolase</keyword>
<dbReference type="PROSITE" id="PS00759">
    <property type="entry name" value="ARGE_DAPE_CPG2_2"/>
    <property type="match status" value="1"/>
</dbReference>
<dbReference type="SUPFAM" id="SSF55031">
    <property type="entry name" value="Bacterial exopeptidase dimerisation domain"/>
    <property type="match status" value="1"/>
</dbReference>
<dbReference type="PIRSF" id="PIRSF036696">
    <property type="entry name" value="ACY-1"/>
    <property type="match status" value="1"/>
</dbReference>